<dbReference type="RefSeq" id="WP_380082152.1">
    <property type="nucleotide sequence ID" value="NZ_JBHSWD010000001.1"/>
</dbReference>
<keyword evidence="1" id="KW-0472">Membrane</keyword>
<dbReference type="Proteomes" id="UP001596297">
    <property type="component" value="Unassembled WGS sequence"/>
</dbReference>
<name>A0ABW1YAD0_9DEIO</name>
<feature type="transmembrane region" description="Helical" evidence="1">
    <location>
        <begin position="121"/>
        <end position="140"/>
    </location>
</feature>
<keyword evidence="1" id="KW-0812">Transmembrane</keyword>
<organism evidence="2 3">
    <name type="scientific">Deinococcus lacus</name>
    <dbReference type="NCBI Taxonomy" id="392561"/>
    <lineage>
        <taxon>Bacteria</taxon>
        <taxon>Thermotogati</taxon>
        <taxon>Deinococcota</taxon>
        <taxon>Deinococci</taxon>
        <taxon>Deinococcales</taxon>
        <taxon>Deinococcaceae</taxon>
        <taxon>Deinococcus</taxon>
    </lineage>
</organism>
<sequence>MTQQVRVLQQAAPWRECPRCRYPMTCRSGLDGIPELSPLALERLWIPLTPAVMVLVLVASAAALTVSERLSSAASGELPEVARVTGAVLLTEALLLAAPVRFLGGFPFLKALWQAARRRHLALALWTLWLIGLIGLRFPALPGEIAVTAQSLDLLSWLGWLGVSIAGVLGYGALPLLATISAYAVQQFRTLRRKRIEVRTAPEDWVCAQCLYSEAAQTGPVQVGKAEL</sequence>
<comment type="caution">
    <text evidence="2">The sequence shown here is derived from an EMBL/GenBank/DDBJ whole genome shotgun (WGS) entry which is preliminary data.</text>
</comment>
<gene>
    <name evidence="2" type="ORF">ACFP81_03275</name>
</gene>
<feature type="transmembrane region" description="Helical" evidence="1">
    <location>
        <begin position="44"/>
        <end position="66"/>
    </location>
</feature>
<feature type="transmembrane region" description="Helical" evidence="1">
    <location>
        <begin position="160"/>
        <end position="185"/>
    </location>
</feature>
<accession>A0ABW1YAD0</accession>
<evidence type="ECO:0000313" key="2">
    <source>
        <dbReference type="EMBL" id="MFC6591144.1"/>
    </source>
</evidence>
<proteinExistence type="predicted"/>
<reference evidence="3" key="1">
    <citation type="journal article" date="2019" name="Int. J. Syst. Evol. Microbiol.">
        <title>The Global Catalogue of Microorganisms (GCM) 10K type strain sequencing project: providing services to taxonomists for standard genome sequencing and annotation.</title>
        <authorList>
            <consortium name="The Broad Institute Genomics Platform"/>
            <consortium name="The Broad Institute Genome Sequencing Center for Infectious Disease"/>
            <person name="Wu L."/>
            <person name="Ma J."/>
        </authorList>
    </citation>
    <scope>NUCLEOTIDE SEQUENCE [LARGE SCALE GENOMIC DNA]</scope>
    <source>
        <strain evidence="3">CGMCC 1.15772</strain>
    </source>
</reference>
<evidence type="ECO:0000256" key="1">
    <source>
        <dbReference type="SAM" id="Phobius"/>
    </source>
</evidence>
<keyword evidence="3" id="KW-1185">Reference proteome</keyword>
<protein>
    <submittedName>
        <fullName evidence="2">Uncharacterized protein</fullName>
    </submittedName>
</protein>
<feature type="transmembrane region" description="Helical" evidence="1">
    <location>
        <begin position="86"/>
        <end position="109"/>
    </location>
</feature>
<evidence type="ECO:0000313" key="3">
    <source>
        <dbReference type="Proteomes" id="UP001596297"/>
    </source>
</evidence>
<dbReference type="EMBL" id="JBHSWD010000001">
    <property type="protein sequence ID" value="MFC6591144.1"/>
    <property type="molecule type" value="Genomic_DNA"/>
</dbReference>
<keyword evidence="1" id="KW-1133">Transmembrane helix</keyword>